<dbReference type="AlphaFoldDB" id="A0A386HKX6"/>
<organism evidence="1 2">
    <name type="scientific">Arachidicoccus soli</name>
    <dbReference type="NCBI Taxonomy" id="2341117"/>
    <lineage>
        <taxon>Bacteria</taxon>
        <taxon>Pseudomonadati</taxon>
        <taxon>Bacteroidota</taxon>
        <taxon>Chitinophagia</taxon>
        <taxon>Chitinophagales</taxon>
        <taxon>Chitinophagaceae</taxon>
        <taxon>Arachidicoccus</taxon>
    </lineage>
</organism>
<accession>A0A386HKX6</accession>
<dbReference type="OrthoDB" id="1118857at2"/>
<proteinExistence type="predicted"/>
<evidence type="ECO:0000313" key="1">
    <source>
        <dbReference type="EMBL" id="AYD46302.1"/>
    </source>
</evidence>
<reference evidence="1 2" key="1">
    <citation type="submission" date="2018-09" db="EMBL/GenBank/DDBJ databases">
        <title>Arachidicoccus sp. nov., a bacterium isolated from soil.</title>
        <authorList>
            <person name="Weon H.-Y."/>
            <person name="Kwon S.-W."/>
            <person name="Lee S.A."/>
        </authorList>
    </citation>
    <scope>NUCLEOTIDE SEQUENCE [LARGE SCALE GENOMIC DNA]</scope>
    <source>
        <strain evidence="1 2">KIS59-12</strain>
    </source>
</reference>
<dbReference type="EMBL" id="CP032489">
    <property type="protein sequence ID" value="AYD46302.1"/>
    <property type="molecule type" value="Genomic_DNA"/>
</dbReference>
<dbReference type="KEGG" id="ark:D6B99_00895"/>
<dbReference type="InterPro" id="IPR008969">
    <property type="entry name" value="CarboxyPept-like_regulatory"/>
</dbReference>
<dbReference type="SUPFAM" id="SSF49464">
    <property type="entry name" value="Carboxypeptidase regulatory domain-like"/>
    <property type="match status" value="1"/>
</dbReference>
<protein>
    <recommendedName>
        <fullName evidence="3">Carboxypeptidase-like regulatory domain-containing protein</fullName>
    </recommendedName>
</protein>
<sequence length="227" mass="26418">MICINTFAQTKNFYGKILDSVTYLPVQDVQIENLNTHATDVTNTDGLFLIKASLNDSLSILRVGYYDTKYVINKNSALPDTLLIMITPKTEDLQSVTVSSYSYADYQADSLQRRRDFESLIGYPHRMFSQANTGAGIGLSLDRLFGRKDRNKKRAYRFLLENEQQEYIDFRFNPILIHSYTGLRGDSLKAFIHQYEPSYEWLRTHTDNESIMYYINEKLKVYNHSNK</sequence>
<name>A0A386HKX6_9BACT</name>
<evidence type="ECO:0008006" key="3">
    <source>
        <dbReference type="Google" id="ProtNLM"/>
    </source>
</evidence>
<keyword evidence="2" id="KW-1185">Reference proteome</keyword>
<gene>
    <name evidence="1" type="ORF">D6B99_00895</name>
</gene>
<dbReference type="Proteomes" id="UP000266118">
    <property type="component" value="Chromosome"/>
</dbReference>
<evidence type="ECO:0000313" key="2">
    <source>
        <dbReference type="Proteomes" id="UP000266118"/>
    </source>
</evidence>